<comment type="similarity">
    <text evidence="4 11">Belongs to the dihydroorotate dehydrogenase family. Type 2 subfamily.</text>
</comment>
<gene>
    <name evidence="11" type="primary">pyrD</name>
    <name evidence="13" type="ORF">IAB99_04550</name>
</gene>
<comment type="cofactor">
    <cofactor evidence="11">
        <name>FMN</name>
        <dbReference type="ChEBI" id="CHEBI:58210"/>
    </cofactor>
    <text evidence="11">Binds 1 FMN per subunit.</text>
</comment>
<dbReference type="GO" id="GO:0005737">
    <property type="term" value="C:cytoplasm"/>
    <property type="evidence" value="ECO:0007669"/>
    <property type="project" value="InterPro"/>
</dbReference>
<evidence type="ECO:0000256" key="10">
    <source>
        <dbReference type="ARBA" id="ARBA00048639"/>
    </source>
</evidence>
<feature type="binding site" evidence="11">
    <location>
        <position position="272"/>
    </location>
    <ligand>
        <name>FMN</name>
        <dbReference type="ChEBI" id="CHEBI:58210"/>
    </ligand>
</feature>
<feature type="binding site" evidence="11">
    <location>
        <position position="91"/>
    </location>
    <ligand>
        <name>FMN</name>
        <dbReference type="ChEBI" id="CHEBI:58210"/>
    </ligand>
</feature>
<dbReference type="InterPro" id="IPR012135">
    <property type="entry name" value="Dihydroorotate_DH_1_2"/>
</dbReference>
<dbReference type="HAMAP" id="MF_00225">
    <property type="entry name" value="DHO_dh_type2"/>
    <property type="match status" value="1"/>
</dbReference>
<protein>
    <recommendedName>
        <fullName evidence="11">Dihydroorotate dehydrogenase (quinone)</fullName>
        <ecNumber evidence="11">1.3.5.2</ecNumber>
    </recommendedName>
    <alternativeName>
        <fullName evidence="11">DHOdehase</fullName>
        <shortName evidence="11">DHOD</shortName>
        <shortName evidence="11">DHODase</shortName>
    </alternativeName>
    <alternativeName>
        <fullName evidence="11">Dihydroorotate oxidase</fullName>
    </alternativeName>
</protein>
<dbReference type="AlphaFoldDB" id="A0A9D9I6U2"/>
<keyword evidence="7 11" id="KW-0665">Pyrimidine biosynthesis</keyword>
<feature type="active site" description="Nucleophile" evidence="11">
    <location>
        <position position="180"/>
    </location>
</feature>
<comment type="subcellular location">
    <subcellularLocation>
        <location evidence="11">Cell membrane</location>
        <topology evidence="11">Peripheral membrane protein</topology>
    </subcellularLocation>
    <subcellularLocation>
        <location evidence="2">Membrane</location>
    </subcellularLocation>
</comment>
<dbReference type="GO" id="GO:0044205">
    <property type="term" value="P:'de novo' UMP biosynthetic process"/>
    <property type="evidence" value="ECO:0007669"/>
    <property type="project" value="UniProtKB-UniRule"/>
</dbReference>
<dbReference type="EMBL" id="JADIMH010000023">
    <property type="protein sequence ID" value="MBO8467018.1"/>
    <property type="molecule type" value="Genomic_DNA"/>
</dbReference>
<dbReference type="GO" id="GO:0106430">
    <property type="term" value="F:dihydroorotate dehydrogenase (quinone) activity"/>
    <property type="evidence" value="ECO:0007669"/>
    <property type="project" value="UniProtKB-EC"/>
</dbReference>
<evidence type="ECO:0000256" key="1">
    <source>
        <dbReference type="ARBA" id="ARBA00003125"/>
    </source>
</evidence>
<dbReference type="InterPro" id="IPR001295">
    <property type="entry name" value="Dihydroorotate_DH_CS"/>
</dbReference>
<feature type="binding site" evidence="11">
    <location>
        <begin position="322"/>
        <end position="323"/>
    </location>
    <ligand>
        <name>FMN</name>
        <dbReference type="ChEBI" id="CHEBI:58210"/>
    </ligand>
</feature>
<comment type="subunit">
    <text evidence="11">Monomer.</text>
</comment>
<dbReference type="GO" id="GO:0006207">
    <property type="term" value="P:'de novo' pyrimidine nucleobase biosynthetic process"/>
    <property type="evidence" value="ECO:0007669"/>
    <property type="project" value="UniProtKB-UniRule"/>
</dbReference>
<feature type="binding site" evidence="11">
    <location>
        <position position="301"/>
    </location>
    <ligand>
        <name>FMN</name>
        <dbReference type="ChEBI" id="CHEBI:58210"/>
    </ligand>
</feature>
<dbReference type="PROSITE" id="PS00912">
    <property type="entry name" value="DHODEHASE_2"/>
    <property type="match status" value="1"/>
</dbReference>
<dbReference type="InterPro" id="IPR050074">
    <property type="entry name" value="DHO_dehydrogenase"/>
</dbReference>
<dbReference type="Gene3D" id="3.20.20.70">
    <property type="entry name" value="Aldolase class I"/>
    <property type="match status" value="1"/>
</dbReference>
<comment type="caution">
    <text evidence="11">Lacks conserved residue(s) required for the propagation of feature annotation.</text>
</comment>
<dbReference type="CDD" id="cd04738">
    <property type="entry name" value="DHOD_2_like"/>
    <property type="match status" value="1"/>
</dbReference>
<reference evidence="13" key="2">
    <citation type="journal article" date="2021" name="PeerJ">
        <title>Extensive microbial diversity within the chicken gut microbiome revealed by metagenomics and culture.</title>
        <authorList>
            <person name="Gilroy R."/>
            <person name="Ravi A."/>
            <person name="Getino M."/>
            <person name="Pursley I."/>
            <person name="Horton D.L."/>
            <person name="Alikhan N.F."/>
            <person name="Baker D."/>
            <person name="Gharbi K."/>
            <person name="Hall N."/>
            <person name="Watson M."/>
            <person name="Adriaenssens E.M."/>
            <person name="Foster-Nyarko E."/>
            <person name="Jarju S."/>
            <person name="Secka A."/>
            <person name="Antonio M."/>
            <person name="Oren A."/>
            <person name="Chaudhuri R.R."/>
            <person name="La Ragione R."/>
            <person name="Hildebrand F."/>
            <person name="Pallen M.J."/>
        </authorList>
    </citation>
    <scope>NUCLEOTIDE SEQUENCE</scope>
    <source>
        <strain evidence="13">B1-15692</strain>
    </source>
</reference>
<feature type="binding site" evidence="11">
    <location>
        <position position="218"/>
    </location>
    <ligand>
        <name>FMN</name>
        <dbReference type="ChEBI" id="CHEBI:58210"/>
    </ligand>
</feature>
<dbReference type="GO" id="GO:0005886">
    <property type="term" value="C:plasma membrane"/>
    <property type="evidence" value="ECO:0007669"/>
    <property type="project" value="UniProtKB-SubCell"/>
</dbReference>
<evidence type="ECO:0000313" key="13">
    <source>
        <dbReference type="EMBL" id="MBO8467018.1"/>
    </source>
</evidence>
<feature type="binding site" evidence="11">
    <location>
        <position position="144"/>
    </location>
    <ligand>
        <name>FMN</name>
        <dbReference type="ChEBI" id="CHEBI:58210"/>
    </ligand>
</feature>
<comment type="caution">
    <text evidence="13">The sequence shown here is derived from an EMBL/GenBank/DDBJ whole genome shotgun (WGS) entry which is preliminary data.</text>
</comment>
<dbReference type="InterPro" id="IPR005720">
    <property type="entry name" value="Dihydroorotate_DH_cat"/>
</dbReference>
<keyword evidence="8 11" id="KW-0560">Oxidoreductase</keyword>
<evidence type="ECO:0000256" key="5">
    <source>
        <dbReference type="ARBA" id="ARBA00022630"/>
    </source>
</evidence>
<dbReference type="InterPro" id="IPR005719">
    <property type="entry name" value="Dihydroorotate_DH_2"/>
</dbReference>
<feature type="domain" description="Dihydroorotate dehydrogenase catalytic" evidence="12">
    <location>
        <begin position="50"/>
        <end position="342"/>
    </location>
</feature>
<dbReference type="Pfam" id="PF01180">
    <property type="entry name" value="DHO_dh"/>
    <property type="match status" value="1"/>
</dbReference>
<feature type="binding site" evidence="11">
    <location>
        <position position="177"/>
    </location>
    <ligand>
        <name>substrate</name>
    </ligand>
</feature>
<comment type="function">
    <text evidence="1 11">Catalyzes the conversion of dihydroorotate to orotate with quinone as electron acceptor.</text>
</comment>
<dbReference type="EC" id="1.3.5.2" evidence="11"/>
<dbReference type="Proteomes" id="UP000823660">
    <property type="component" value="Unassembled WGS sequence"/>
</dbReference>
<keyword evidence="9 11" id="KW-0472">Membrane</keyword>
<feature type="binding site" evidence="11">
    <location>
        <position position="182"/>
    </location>
    <ligand>
        <name>substrate</name>
    </ligand>
</feature>
<dbReference type="PANTHER" id="PTHR48109">
    <property type="entry name" value="DIHYDROOROTATE DEHYDROGENASE (QUINONE), MITOCHONDRIAL-RELATED"/>
    <property type="match status" value="1"/>
</dbReference>
<evidence type="ECO:0000256" key="2">
    <source>
        <dbReference type="ARBA" id="ARBA00004370"/>
    </source>
</evidence>
<feature type="binding site" evidence="11">
    <location>
        <position position="71"/>
    </location>
    <ligand>
        <name>substrate</name>
    </ligand>
</feature>
<comment type="pathway">
    <text evidence="3 11">Pyrimidine metabolism; UMP biosynthesis via de novo pathway; orotate from (S)-dihydroorotate (quinone route): step 1/1.</text>
</comment>
<dbReference type="PANTHER" id="PTHR48109:SF4">
    <property type="entry name" value="DIHYDROOROTATE DEHYDROGENASE (QUINONE), MITOCHONDRIAL"/>
    <property type="match status" value="1"/>
</dbReference>
<evidence type="ECO:0000256" key="7">
    <source>
        <dbReference type="ARBA" id="ARBA00022975"/>
    </source>
</evidence>
<evidence type="ECO:0000256" key="11">
    <source>
        <dbReference type="HAMAP-Rule" id="MF_00225"/>
    </source>
</evidence>
<sequence>MYRHFIRPVLFRFNPETAHNITMGALSILKHIPLARQIIRLVFCRETPELSREIFGRVFPNPVGLAGGLDKNGEHYNDLANFGFGFVEIGSLTPEPQPGNPKPRLFRVVKDRAIINRMGINNKGVKNAIEHLKKEKPGVIVAANISKNSSSMNDEASKDYETAFALLYDFVDMFVINLSCPNVVGLAKLQDVSFLSDIMDKLLGLRMYFDEYRPILVKVSPDIPPQQLDEIIEYILMSGVDGIVAGNTTKSRDGLTIGQEKIDAIGNGGMSGAPLFEKNLRLVKYIHDKTGGNLPIIGVGGIMSPRQAKQMLDAGASLIEIYSGFIYEGPSLVKRILKYLQKSVKEN</sequence>
<proteinExistence type="inferred from homology"/>
<keyword evidence="11" id="KW-1003">Cell membrane</keyword>
<dbReference type="PIRSF" id="PIRSF000164">
    <property type="entry name" value="DHO_oxidase"/>
    <property type="match status" value="1"/>
</dbReference>
<evidence type="ECO:0000256" key="4">
    <source>
        <dbReference type="ARBA" id="ARBA00005359"/>
    </source>
</evidence>
<dbReference type="InterPro" id="IPR013785">
    <property type="entry name" value="Aldolase_TIM"/>
</dbReference>
<evidence type="ECO:0000256" key="8">
    <source>
        <dbReference type="ARBA" id="ARBA00023002"/>
    </source>
</evidence>
<evidence type="ECO:0000256" key="3">
    <source>
        <dbReference type="ARBA" id="ARBA00005161"/>
    </source>
</evidence>
<evidence type="ECO:0000256" key="9">
    <source>
        <dbReference type="ARBA" id="ARBA00023136"/>
    </source>
</evidence>
<dbReference type="NCBIfam" id="TIGR01036">
    <property type="entry name" value="pyrD_sub2"/>
    <property type="match status" value="1"/>
</dbReference>
<keyword evidence="6 11" id="KW-0288">FMN</keyword>
<dbReference type="PROSITE" id="PS00911">
    <property type="entry name" value="DHODEHASE_1"/>
    <property type="match status" value="1"/>
</dbReference>
<evidence type="ECO:0000313" key="14">
    <source>
        <dbReference type="Proteomes" id="UP000823660"/>
    </source>
</evidence>
<feature type="binding site" evidence="11">
    <location>
        <position position="246"/>
    </location>
    <ligand>
        <name>FMN</name>
        <dbReference type="ChEBI" id="CHEBI:58210"/>
    </ligand>
</feature>
<dbReference type="NCBIfam" id="NF003652">
    <property type="entry name" value="PRK05286.2-5"/>
    <property type="match status" value="1"/>
</dbReference>
<evidence type="ECO:0000259" key="12">
    <source>
        <dbReference type="Pfam" id="PF01180"/>
    </source>
</evidence>
<keyword evidence="5 11" id="KW-0285">Flavoprotein</keyword>
<dbReference type="SUPFAM" id="SSF51395">
    <property type="entry name" value="FMN-linked oxidoreductases"/>
    <property type="match status" value="1"/>
</dbReference>
<evidence type="ECO:0000256" key="6">
    <source>
        <dbReference type="ARBA" id="ARBA00022643"/>
    </source>
</evidence>
<organism evidence="13 14">
    <name type="scientific">Candidatus Cryptobacteroides faecipullorum</name>
    <dbReference type="NCBI Taxonomy" id="2840764"/>
    <lineage>
        <taxon>Bacteria</taxon>
        <taxon>Pseudomonadati</taxon>
        <taxon>Bacteroidota</taxon>
        <taxon>Bacteroidia</taxon>
        <taxon>Bacteroidales</taxon>
        <taxon>Candidatus Cryptobacteroides</taxon>
    </lineage>
</organism>
<feature type="binding site" evidence="11">
    <location>
        <begin position="247"/>
        <end position="248"/>
    </location>
    <ligand>
        <name>substrate</name>
    </ligand>
</feature>
<feature type="binding site" evidence="11">
    <location>
        <position position="177"/>
    </location>
    <ligand>
        <name>FMN</name>
        <dbReference type="ChEBI" id="CHEBI:58210"/>
    </ligand>
</feature>
<name>A0A9D9I6U2_9BACT</name>
<accession>A0A9D9I6U2</accession>
<comment type="catalytic activity">
    <reaction evidence="10 11">
        <text>(S)-dihydroorotate + a quinone = orotate + a quinol</text>
        <dbReference type="Rhea" id="RHEA:30187"/>
        <dbReference type="ChEBI" id="CHEBI:24646"/>
        <dbReference type="ChEBI" id="CHEBI:30839"/>
        <dbReference type="ChEBI" id="CHEBI:30864"/>
        <dbReference type="ChEBI" id="CHEBI:132124"/>
        <dbReference type="EC" id="1.3.5.2"/>
    </reaction>
</comment>
<reference evidence="13" key="1">
    <citation type="submission" date="2020-10" db="EMBL/GenBank/DDBJ databases">
        <authorList>
            <person name="Gilroy R."/>
        </authorList>
    </citation>
    <scope>NUCLEOTIDE SEQUENCE</scope>
    <source>
        <strain evidence="13">B1-15692</strain>
    </source>
</reference>